<dbReference type="SUPFAM" id="SSF51905">
    <property type="entry name" value="FAD/NAD(P)-binding domain"/>
    <property type="match status" value="1"/>
</dbReference>
<dbReference type="GO" id="GO:0006744">
    <property type="term" value="P:ubiquinone biosynthetic process"/>
    <property type="evidence" value="ECO:0007669"/>
    <property type="project" value="UniProtKB-UniPathway"/>
</dbReference>
<dbReference type="PANTHER" id="PTHR43876">
    <property type="entry name" value="UBIQUINONE BIOSYNTHESIS MONOOXYGENASE COQ6, MITOCHONDRIAL"/>
    <property type="match status" value="1"/>
</dbReference>
<evidence type="ECO:0000256" key="6">
    <source>
        <dbReference type="ARBA" id="ARBA00023002"/>
    </source>
</evidence>
<dbReference type="InterPro" id="IPR010971">
    <property type="entry name" value="UbiH/COQ6"/>
</dbReference>
<dbReference type="UniPathway" id="UPA00232"/>
<keyword evidence="10" id="KW-1185">Reference proteome</keyword>
<protein>
    <recommendedName>
        <fullName evidence="8">FAD-binding domain-containing protein</fullName>
    </recommendedName>
</protein>
<evidence type="ECO:0000313" key="10">
    <source>
        <dbReference type="Proteomes" id="UP000282438"/>
    </source>
</evidence>
<dbReference type="PANTHER" id="PTHR43876:SF8">
    <property type="entry name" value="2-OCTAPRENYL-6-METHOXYPHENOL HYDROXYLASE"/>
    <property type="match status" value="1"/>
</dbReference>
<dbReference type="InterPro" id="IPR051205">
    <property type="entry name" value="UbiH/COQ6_monooxygenase"/>
</dbReference>
<dbReference type="EMBL" id="CP034433">
    <property type="protein sequence ID" value="AZN35094.1"/>
    <property type="molecule type" value="Genomic_DNA"/>
</dbReference>
<dbReference type="Pfam" id="PF01494">
    <property type="entry name" value="FAD_binding_3"/>
    <property type="match status" value="1"/>
</dbReference>
<comment type="cofactor">
    <cofactor evidence="1">
        <name>FAD</name>
        <dbReference type="ChEBI" id="CHEBI:57692"/>
    </cofactor>
</comment>
<comment type="pathway">
    <text evidence="2">Cofactor biosynthesis; ubiquinone biosynthesis.</text>
</comment>
<accession>A0A3S8ZNL8</accession>
<dbReference type="InterPro" id="IPR002938">
    <property type="entry name" value="FAD-bd"/>
</dbReference>
<dbReference type="InterPro" id="IPR018168">
    <property type="entry name" value="Ubi_Hdrlase_CS"/>
</dbReference>
<dbReference type="KEGG" id="iod:EJO50_00475"/>
<dbReference type="InterPro" id="IPR036188">
    <property type="entry name" value="FAD/NAD-bd_sf"/>
</dbReference>
<comment type="similarity">
    <text evidence="3">Belongs to the UbiH/COQ6 family.</text>
</comment>
<dbReference type="PROSITE" id="PS01304">
    <property type="entry name" value="UBIH"/>
    <property type="match status" value="1"/>
</dbReference>
<evidence type="ECO:0000256" key="5">
    <source>
        <dbReference type="ARBA" id="ARBA00022827"/>
    </source>
</evidence>
<evidence type="ECO:0000256" key="7">
    <source>
        <dbReference type="ARBA" id="ARBA00023033"/>
    </source>
</evidence>
<dbReference type="GO" id="GO:0071949">
    <property type="term" value="F:FAD binding"/>
    <property type="evidence" value="ECO:0007669"/>
    <property type="project" value="InterPro"/>
</dbReference>
<evidence type="ECO:0000256" key="1">
    <source>
        <dbReference type="ARBA" id="ARBA00001974"/>
    </source>
</evidence>
<dbReference type="AlphaFoldDB" id="A0A3S8ZNL8"/>
<organism evidence="9 10">
    <name type="scientific">Iodobacter ciconiae</name>
    <dbReference type="NCBI Taxonomy" id="2496266"/>
    <lineage>
        <taxon>Bacteria</taxon>
        <taxon>Pseudomonadati</taxon>
        <taxon>Pseudomonadota</taxon>
        <taxon>Betaproteobacteria</taxon>
        <taxon>Neisseriales</taxon>
        <taxon>Chitinibacteraceae</taxon>
        <taxon>Iodobacter</taxon>
    </lineage>
</organism>
<evidence type="ECO:0000259" key="8">
    <source>
        <dbReference type="Pfam" id="PF01494"/>
    </source>
</evidence>
<evidence type="ECO:0000256" key="3">
    <source>
        <dbReference type="ARBA" id="ARBA00005349"/>
    </source>
</evidence>
<keyword evidence="4" id="KW-0285">Flavoprotein</keyword>
<reference evidence="9 10" key="1">
    <citation type="submission" date="2018-12" db="EMBL/GenBank/DDBJ databases">
        <title>Complete genome sequence of Iodobacter sp. H11R3.</title>
        <authorList>
            <person name="Bae J.-W."/>
        </authorList>
    </citation>
    <scope>NUCLEOTIDE SEQUENCE [LARGE SCALE GENOMIC DNA]</scope>
    <source>
        <strain evidence="9 10">H11R3</strain>
    </source>
</reference>
<keyword evidence="7" id="KW-0503">Monooxygenase</keyword>
<sequence>MPQIFHQVDMLLEKLPLHVDVLIVGGGPIGALVVQRLAAAGINALLVDAKPRIEADPRALALSWASFEALDRVGLWGEELTATAITKVHISQQGTIGRTELLASELGLPALGFVVDYDKLARRAFNTLSESTAKAALGYRVSKITRLARFAQIKIDGPKGEEQLTARLVVLADGGQLISQLDDIIQTIKPYHQHAILAKLTPSEPHGGMAYERFANDTTMALLPNGKDFTLVWPQSPELASKRLAMSEDDFIQEVSRRFSGRIAGFSSVASRASWPLALKTLNSVVGRRVVLIGNAAQTLHPVAGQGLNLGLRDATTLAELIISTRQDEIGEAAQLARYARLRKKDADLVTHFTDGLITYFDHPGPLLKHGRSLGLIAMDQISWLRKGFAKRMVFGAR</sequence>
<keyword evidence="6" id="KW-0560">Oxidoreductase</keyword>
<dbReference type="PRINTS" id="PR00420">
    <property type="entry name" value="RNGMNOXGNASE"/>
</dbReference>
<keyword evidence="5" id="KW-0274">FAD</keyword>
<feature type="domain" description="FAD-binding" evidence="8">
    <location>
        <begin position="19"/>
        <end position="353"/>
    </location>
</feature>
<dbReference type="OrthoDB" id="9769565at2"/>
<dbReference type="Gene3D" id="3.50.50.60">
    <property type="entry name" value="FAD/NAD(P)-binding domain"/>
    <property type="match status" value="2"/>
</dbReference>
<evidence type="ECO:0000313" key="9">
    <source>
        <dbReference type="EMBL" id="AZN35094.1"/>
    </source>
</evidence>
<gene>
    <name evidence="9" type="ORF">EJO50_00475</name>
</gene>
<name>A0A3S8ZNL8_9NEIS</name>
<proteinExistence type="inferred from homology"/>
<dbReference type="GO" id="GO:0008681">
    <property type="term" value="F:2-octaprenyl-6-methoxyphenol hydroxylase activity"/>
    <property type="evidence" value="ECO:0007669"/>
    <property type="project" value="TreeGrafter"/>
</dbReference>
<dbReference type="Proteomes" id="UP000282438">
    <property type="component" value="Chromosome"/>
</dbReference>
<evidence type="ECO:0000256" key="2">
    <source>
        <dbReference type="ARBA" id="ARBA00004749"/>
    </source>
</evidence>
<dbReference type="NCBIfam" id="TIGR01988">
    <property type="entry name" value="Ubi-OHases"/>
    <property type="match status" value="1"/>
</dbReference>
<evidence type="ECO:0000256" key="4">
    <source>
        <dbReference type="ARBA" id="ARBA00022630"/>
    </source>
</evidence>